<keyword evidence="1" id="KW-0328">Glycosyltransferase</keyword>
<evidence type="ECO:0000259" key="4">
    <source>
        <dbReference type="Pfam" id="PF04577"/>
    </source>
</evidence>
<gene>
    <name evidence="5" type="ORF">EDM02_03865</name>
</gene>
<feature type="domain" description="Glycosyltransferase 61 catalytic" evidence="4">
    <location>
        <begin position="116"/>
        <end position="296"/>
    </location>
</feature>
<evidence type="ECO:0000313" key="6">
    <source>
        <dbReference type="Proteomes" id="UP000270927"/>
    </source>
</evidence>
<organism evidence="5 6">
    <name type="scientific">Candidatus Cardinium hertigii</name>
    <dbReference type="NCBI Taxonomy" id="247481"/>
    <lineage>
        <taxon>Bacteria</taxon>
        <taxon>Pseudomonadati</taxon>
        <taxon>Bacteroidota</taxon>
        <taxon>Cytophagia</taxon>
        <taxon>Cytophagales</taxon>
        <taxon>Amoebophilaceae</taxon>
        <taxon>Candidatus Cardinium</taxon>
    </lineage>
</organism>
<keyword evidence="6" id="KW-1185">Reference proteome</keyword>
<evidence type="ECO:0000256" key="2">
    <source>
        <dbReference type="ARBA" id="ARBA00022679"/>
    </source>
</evidence>
<proteinExistence type="predicted"/>
<comment type="caution">
    <text evidence="5">The sequence shown here is derived from an EMBL/GenBank/DDBJ whole genome shotgun (WGS) entry which is preliminary data.</text>
</comment>
<sequence length="357" mass="40865">MILNNYSAFALINNLKTNITIAQLPSRGVKVQQLLTEYKDGADAIGHSQCIVTLAMGTVVNEGGILTEDGYILEDTQTSLQDQHKLKNQNRNINNENPMFFSGKLAVIASAGSENWYHWLLQVLPRLIMLDLSKIDYDRIYINNLKYEWQNRSLDAVLDYLKIPREKLCIINGNAIIQAETLIVPCIPFIPLKIKDYLPSWMQHKLREIFLNNYVVNTKHNTFEKIYISRKNASIRRITNEATLTHTLKTFGFKILHLETLSPQEQAKFFNKAKIIVGPHGSGFANLIFANPGYKLIEIDHGMVGAAQRSFYKKFTSLTRGHYIPFYVDRTTEEHLEDDIIVNIEKFISFLKDNGAL</sequence>
<dbReference type="Proteomes" id="UP000270927">
    <property type="component" value="Unassembled WGS sequence"/>
</dbReference>
<dbReference type="InterPro" id="IPR007657">
    <property type="entry name" value="Glycosyltransferase_61"/>
</dbReference>
<dbReference type="AlphaFoldDB" id="A0A3N2QBU6"/>
<dbReference type="EMBL" id="RARA01000025">
    <property type="protein sequence ID" value="ROT47298.1"/>
    <property type="molecule type" value="Genomic_DNA"/>
</dbReference>
<evidence type="ECO:0000313" key="5">
    <source>
        <dbReference type="EMBL" id="ROT47298.1"/>
    </source>
</evidence>
<keyword evidence="3" id="KW-0325">Glycoprotein</keyword>
<keyword evidence="2" id="KW-0808">Transferase</keyword>
<dbReference type="Pfam" id="PF04577">
    <property type="entry name" value="Glyco_transf_61"/>
    <property type="match status" value="1"/>
</dbReference>
<evidence type="ECO:0000256" key="3">
    <source>
        <dbReference type="ARBA" id="ARBA00023180"/>
    </source>
</evidence>
<dbReference type="PANTHER" id="PTHR20961">
    <property type="entry name" value="GLYCOSYLTRANSFERASE"/>
    <property type="match status" value="1"/>
</dbReference>
<dbReference type="GO" id="GO:0016757">
    <property type="term" value="F:glycosyltransferase activity"/>
    <property type="evidence" value="ECO:0007669"/>
    <property type="project" value="UniProtKB-KW"/>
</dbReference>
<dbReference type="OrthoDB" id="1156086at2"/>
<accession>A0A3N2QBU6</accession>
<dbReference type="InterPro" id="IPR049625">
    <property type="entry name" value="Glyco_transf_61_cat"/>
</dbReference>
<name>A0A3N2QBU6_9BACT</name>
<evidence type="ECO:0000256" key="1">
    <source>
        <dbReference type="ARBA" id="ARBA00022676"/>
    </source>
</evidence>
<protein>
    <submittedName>
        <fullName evidence="5">DUF563 domain-containing protein</fullName>
    </submittedName>
</protein>
<reference evidence="5 6" key="1">
    <citation type="submission" date="2018-09" db="EMBL/GenBank/DDBJ databases">
        <title>Comparative Genomics of Wolbachia-Cardinium Dual Endosymbiosis in a Plant-Parasitic Nematode.</title>
        <authorList>
            <person name="Brown A.M.V."/>
            <person name="Wasala S.K."/>
            <person name="Howe D.K."/>
            <person name="Peetz A.B."/>
            <person name="Zasada I.A."/>
            <person name="Denver D.R."/>
        </authorList>
    </citation>
    <scope>NUCLEOTIDE SEQUENCE [LARGE SCALE GENOMIC DNA]</scope>
    <source>
        <strain evidence="5 6">Pp_1</strain>
    </source>
</reference>